<dbReference type="InterPro" id="IPR012341">
    <property type="entry name" value="6hp_glycosidase-like_sf"/>
</dbReference>
<dbReference type="KEGG" id="hhl:Halha_0262"/>
<dbReference type="EMBL" id="CP003359">
    <property type="protein sequence ID" value="AGB40273.1"/>
    <property type="molecule type" value="Genomic_DNA"/>
</dbReference>
<dbReference type="Gene3D" id="1.50.10.10">
    <property type="match status" value="1"/>
</dbReference>
<keyword evidence="2" id="KW-1185">Reference proteome</keyword>
<dbReference type="Proteomes" id="UP000010880">
    <property type="component" value="Chromosome"/>
</dbReference>
<evidence type="ECO:0000313" key="1">
    <source>
        <dbReference type="EMBL" id="AGB40273.1"/>
    </source>
</evidence>
<dbReference type="eggNOG" id="COG3459">
    <property type="taxonomic scope" value="Bacteria"/>
</dbReference>
<name>L0K834_HALHC</name>
<gene>
    <name evidence="1" type="ordered locus">Halha_0262</name>
</gene>
<evidence type="ECO:0008006" key="3">
    <source>
        <dbReference type="Google" id="ProtNLM"/>
    </source>
</evidence>
<dbReference type="GO" id="GO:0005975">
    <property type="term" value="P:carbohydrate metabolic process"/>
    <property type="evidence" value="ECO:0007669"/>
    <property type="project" value="InterPro"/>
</dbReference>
<sequence>MKQDFSLTKEGYFVIDDYQNKPTFASFLPGIAGKLGIPLWAFYVNRGQGLASFGIESKEHPIMEFYPANKSYQNVETKGFRTFIKIKNDNGETIYEPFRKVTDQISTKMTIAPYKLTIEEENLDLGLKVQVNYFILPNENFGALIRRVKVKNIADSQQNIEVLDGMPMLIPYGISNGELKEVSQTISAWTKVYAFADKTPFYRLRASAEDEAEVSQMEAGNFYIPFTREDNENKLLQPLVDPKVIFENRTSLEDAVGFNKQELTDFKGKQILENRFPAAMSATKDRLAKGEELEINSAYGHLADQDMMTDVTNKVLADDFLDNKAEETAQLHNYYADHIFTVSGEQTLDAYSSQTFMDNILRGGFPTNFGEESETTYHIFSRKHGDLERDYNEFSLEPAYYSQGNGNFRDVNQNRRCDVFFNPQVKDHNVKLFANLIQPNGYNPLVIEGSKFYIEDEQAKQEIISQVARKDREMVSDRLEEPFTPGAIAVFIDNHELDLKLDISEFVDLVIDNAEFWTEAQFGEGYWIDHWTYNLDLIENYLAVYPEKLKELLLEDESYTFYDNYAQVQPRDKKYVLTDAGPRQFNAVVEDEAKKEMIEQRDKLPYYVRADQGRGEIYQTTLMTKLLTLVINKVSTLDPFGVGIEMESNKPGWYDALNGLPGIFGSCTAETMELKRLVEFLQESLAHIDIVDTKSVLLPVELYQFYESLSQVLDNWIAKEDSFAYWDQATALREEYRAKVFAGFAGAEEELTIKDLKSFLDRVETKLNRAVKLAREDNGLFTTYFSYQPVEFEKTGEKSADGLDHIRVTEFEQHRLPEFLEGQVRAMKVLEDQDEASQLHATVHDSQLYDQPLGMYRVNGDLSSESYDIGRARAFSPGWLENGSIWLHMEYKYLLELLKSGLYDDFYQAIDKALIPFQDPETYGRSILENSSFILSTLNDDAENHGRGYIARLSGSTAEYLHMWSLMAFGPQPFTIEDGKLVYKPQPALEADLFTIETKEVSLQVSETKRVEVEIPANSFAHRFLGNTLVIYHNPNRKSTIGTNKAEIQGYKLLTEDGQEIEVEESIISSSLAKKIREGEINQIDIFLD</sequence>
<dbReference type="AlphaFoldDB" id="L0K834"/>
<dbReference type="SUPFAM" id="SSF48208">
    <property type="entry name" value="Six-hairpin glycosidases"/>
    <property type="match status" value="1"/>
</dbReference>
<organism evidence="1 2">
    <name type="scientific">Halobacteroides halobius (strain ATCC 35273 / DSM 5150 / MD-1)</name>
    <dbReference type="NCBI Taxonomy" id="748449"/>
    <lineage>
        <taxon>Bacteria</taxon>
        <taxon>Bacillati</taxon>
        <taxon>Bacillota</taxon>
        <taxon>Clostridia</taxon>
        <taxon>Halanaerobiales</taxon>
        <taxon>Halobacteroidaceae</taxon>
        <taxon>Halobacteroides</taxon>
    </lineage>
</organism>
<dbReference type="OrthoDB" id="38684at2"/>
<dbReference type="STRING" id="748449.Halha_0262"/>
<accession>L0K834</accession>
<evidence type="ECO:0000313" key="2">
    <source>
        <dbReference type="Proteomes" id="UP000010880"/>
    </source>
</evidence>
<protein>
    <recommendedName>
        <fullName evidence="3">Cellobiose phosphorylase</fullName>
    </recommendedName>
</protein>
<dbReference type="PATRIC" id="fig|748449.3.peg.240"/>
<dbReference type="InterPro" id="IPR008928">
    <property type="entry name" value="6-hairpin_glycosidase_sf"/>
</dbReference>
<dbReference type="HOGENOM" id="CLU_277846_0_0_9"/>
<proteinExistence type="predicted"/>
<dbReference type="RefSeq" id="WP_015325999.1">
    <property type="nucleotide sequence ID" value="NC_019978.1"/>
</dbReference>
<reference evidence="2" key="1">
    <citation type="submission" date="2012-02" db="EMBL/GenBank/DDBJ databases">
        <title>The complete genome of Halobacteroides halobius DSM 5150.</title>
        <authorList>
            <person name="Lucas S."/>
            <person name="Copeland A."/>
            <person name="Lapidus A."/>
            <person name="Glavina del Rio T."/>
            <person name="Dalin E."/>
            <person name="Tice H."/>
            <person name="Bruce D."/>
            <person name="Goodwin L."/>
            <person name="Pitluck S."/>
            <person name="Peters L."/>
            <person name="Mikhailova N."/>
            <person name="Gu W."/>
            <person name="Kyrpides N."/>
            <person name="Mavromatis K."/>
            <person name="Ivanova N."/>
            <person name="Brettin T."/>
            <person name="Detter J.C."/>
            <person name="Han C."/>
            <person name="Larimer F."/>
            <person name="Land M."/>
            <person name="Hauser L."/>
            <person name="Markowitz V."/>
            <person name="Cheng J.-F."/>
            <person name="Hugenholtz P."/>
            <person name="Woyke T."/>
            <person name="Wu D."/>
            <person name="Tindall B."/>
            <person name="Pomrenke H."/>
            <person name="Brambilla E."/>
            <person name="Klenk H.-P."/>
            <person name="Eisen J.A."/>
        </authorList>
    </citation>
    <scope>NUCLEOTIDE SEQUENCE [LARGE SCALE GENOMIC DNA]</scope>
    <source>
        <strain evidence="2">ATCC 35273 / DSM 5150 / MD-1</strain>
    </source>
</reference>